<dbReference type="Proteomes" id="UP000297477">
    <property type="component" value="Unassembled WGS sequence"/>
</dbReference>
<keyword evidence="2" id="KW-1185">Reference proteome</keyword>
<sequence>MVTNVMTCAAAQAGVLGWLAGETGGVNARRRDAAAAVEQLEWVLGRLRAQRSDWEDCLRHLSWAEEVRWVSDAARGYLRQVADMKARGSRVLDLVAEAEASLSAAVEQARAAEAEAIAEQQALQWAGKAVACG</sequence>
<proteinExistence type="predicted"/>
<comment type="caution">
    <text evidence="1">The sequence shown here is derived from an EMBL/GenBank/DDBJ whole genome shotgun (WGS) entry which is preliminary data.</text>
</comment>
<evidence type="ECO:0000313" key="1">
    <source>
        <dbReference type="EMBL" id="TFH98790.1"/>
    </source>
</evidence>
<dbReference type="RefSeq" id="WP_127913502.1">
    <property type="nucleotide sequence ID" value="NZ_SPKT01000013.1"/>
</dbReference>
<reference evidence="1 2" key="1">
    <citation type="submission" date="2019-03" db="EMBL/GenBank/DDBJ databases">
        <title>Reclassification of Micrococcus aloeverae and Micrococcus yunnanensis as later heterotypic synonyms of Micrococcus luteus.</title>
        <authorList>
            <person name="Huang C.-H."/>
        </authorList>
    </citation>
    <scope>NUCLEOTIDE SEQUENCE [LARGE SCALE GENOMIC DNA]</scope>
    <source>
        <strain evidence="1 2">BCRC 12151</strain>
    </source>
</reference>
<evidence type="ECO:0000313" key="2">
    <source>
        <dbReference type="Proteomes" id="UP000297477"/>
    </source>
</evidence>
<organism evidence="1 2">
    <name type="scientific">Micrococcus lylae</name>
    <dbReference type="NCBI Taxonomy" id="1273"/>
    <lineage>
        <taxon>Bacteria</taxon>
        <taxon>Bacillati</taxon>
        <taxon>Actinomycetota</taxon>
        <taxon>Actinomycetes</taxon>
        <taxon>Micrococcales</taxon>
        <taxon>Micrococcaceae</taxon>
        <taxon>Micrococcus</taxon>
    </lineage>
</organism>
<protein>
    <submittedName>
        <fullName evidence="1">Uncharacterized protein</fullName>
    </submittedName>
</protein>
<accession>A0ABY2JZT6</accession>
<gene>
    <name evidence="1" type="ORF">E4A49_07420</name>
</gene>
<dbReference type="EMBL" id="SPKT01000013">
    <property type="protein sequence ID" value="TFH98790.1"/>
    <property type="molecule type" value="Genomic_DNA"/>
</dbReference>
<name>A0ABY2JZT6_9MICC</name>